<feature type="compositionally biased region" description="Low complexity" evidence="1">
    <location>
        <begin position="61"/>
        <end position="70"/>
    </location>
</feature>
<name>A0A4R2QVJ2_9PSEU</name>
<evidence type="ECO:0000259" key="3">
    <source>
        <dbReference type="Pfam" id="PF18915"/>
    </source>
</evidence>
<reference evidence="4 5" key="1">
    <citation type="submission" date="2019-03" db="EMBL/GenBank/DDBJ databases">
        <title>Genomic Encyclopedia of Type Strains, Phase IV (KMG-IV): sequencing the most valuable type-strain genomes for metagenomic binning, comparative biology and taxonomic classification.</title>
        <authorList>
            <person name="Goeker M."/>
        </authorList>
    </citation>
    <scope>NUCLEOTIDE SEQUENCE [LARGE SCALE GENOMIC DNA]</scope>
    <source>
        <strain evidence="4 5">DSM 45765</strain>
    </source>
</reference>
<keyword evidence="2" id="KW-1133">Transmembrane helix</keyword>
<proteinExistence type="predicted"/>
<feature type="compositionally biased region" description="Polar residues" evidence="1">
    <location>
        <begin position="1"/>
        <end position="11"/>
    </location>
</feature>
<protein>
    <recommendedName>
        <fullName evidence="3">DUF5667 domain-containing protein</fullName>
    </recommendedName>
</protein>
<keyword evidence="5" id="KW-1185">Reference proteome</keyword>
<dbReference type="AlphaFoldDB" id="A0A4R2QVJ2"/>
<keyword evidence="2" id="KW-0812">Transmembrane</keyword>
<accession>A0A4R2QVJ2</accession>
<dbReference type="EMBL" id="SLXQ01000005">
    <property type="protein sequence ID" value="TCP53099.1"/>
    <property type="molecule type" value="Genomic_DNA"/>
</dbReference>
<gene>
    <name evidence="4" type="ORF">EV191_105162</name>
</gene>
<dbReference type="RefSeq" id="WP_132877542.1">
    <property type="nucleotide sequence ID" value="NZ_SLXQ01000005.1"/>
</dbReference>
<feature type="compositionally biased region" description="Pro residues" evidence="1">
    <location>
        <begin position="310"/>
        <end position="319"/>
    </location>
</feature>
<evidence type="ECO:0000313" key="4">
    <source>
        <dbReference type="EMBL" id="TCP53099.1"/>
    </source>
</evidence>
<dbReference type="Proteomes" id="UP000294911">
    <property type="component" value="Unassembled WGS sequence"/>
</dbReference>
<feature type="region of interest" description="Disordered" evidence="1">
    <location>
        <begin position="1"/>
        <end position="33"/>
    </location>
</feature>
<dbReference type="Pfam" id="PF18915">
    <property type="entry name" value="DUF5667"/>
    <property type="match status" value="1"/>
</dbReference>
<sequence length="378" mass="39983">MSDNGISGSEQARQERFARAVAEQSRLDPQPTDEFYRELAVVGALRELGSATEPDRGTKSRIAADIADPAPRAEPSRAKPPSARRRRRGLGTAVAAAVLLLFGVPALLLAKDALPGESLYALKRATERIELALSGDADSQARTQFTHAGRRLNELALLTRAPETDRASYRRALTDFSTAATAGTRTLTSVATNTDGTQLRWLGNWVHTQSAKLRGMPTSLPPMARAAQADMSELLDRIKERASTLAARMPCGRITSASTDELGALPATGSCQRGTPERADLPPAPPPPVAVRSTAKPPTPATPDSDPSKPITPPAPTRAPAPEVVSPTPITEPPAVRPPSFPEPPGAPSENETRPPADLGELLNLPRLLPGLLGPASR</sequence>
<evidence type="ECO:0000256" key="2">
    <source>
        <dbReference type="SAM" id="Phobius"/>
    </source>
</evidence>
<organism evidence="4 5">
    <name type="scientific">Tamaricihabitans halophyticus</name>
    <dbReference type="NCBI Taxonomy" id="1262583"/>
    <lineage>
        <taxon>Bacteria</taxon>
        <taxon>Bacillati</taxon>
        <taxon>Actinomycetota</taxon>
        <taxon>Actinomycetes</taxon>
        <taxon>Pseudonocardiales</taxon>
        <taxon>Pseudonocardiaceae</taxon>
        <taxon>Tamaricihabitans</taxon>
    </lineage>
</organism>
<keyword evidence="2" id="KW-0472">Membrane</keyword>
<feature type="compositionally biased region" description="Low complexity" evidence="1">
    <location>
        <begin position="290"/>
        <end position="309"/>
    </location>
</feature>
<dbReference type="InterPro" id="IPR043725">
    <property type="entry name" value="DUF5667"/>
</dbReference>
<feature type="transmembrane region" description="Helical" evidence="2">
    <location>
        <begin position="89"/>
        <end position="110"/>
    </location>
</feature>
<feature type="region of interest" description="Disordered" evidence="1">
    <location>
        <begin position="257"/>
        <end position="378"/>
    </location>
</feature>
<comment type="caution">
    <text evidence="4">The sequence shown here is derived from an EMBL/GenBank/DDBJ whole genome shotgun (WGS) entry which is preliminary data.</text>
</comment>
<dbReference type="OrthoDB" id="3402808at2"/>
<feature type="compositionally biased region" description="Pro residues" evidence="1">
    <location>
        <begin position="330"/>
        <end position="347"/>
    </location>
</feature>
<feature type="compositionally biased region" description="Low complexity" evidence="1">
    <location>
        <begin position="359"/>
        <end position="378"/>
    </location>
</feature>
<evidence type="ECO:0000256" key="1">
    <source>
        <dbReference type="SAM" id="MobiDB-lite"/>
    </source>
</evidence>
<evidence type="ECO:0000313" key="5">
    <source>
        <dbReference type="Proteomes" id="UP000294911"/>
    </source>
</evidence>
<feature type="region of interest" description="Disordered" evidence="1">
    <location>
        <begin position="48"/>
        <end position="87"/>
    </location>
</feature>
<feature type="domain" description="DUF5667" evidence="3">
    <location>
        <begin position="113"/>
        <end position="189"/>
    </location>
</feature>